<evidence type="ECO:0000313" key="2">
    <source>
        <dbReference type="EMBL" id="OHA83856.1"/>
    </source>
</evidence>
<evidence type="ECO:0000313" key="3">
    <source>
        <dbReference type="Proteomes" id="UP000177987"/>
    </source>
</evidence>
<proteinExistence type="predicted"/>
<name>A0A1G2SFR5_9BACT</name>
<dbReference type="SUPFAM" id="SSF69754">
    <property type="entry name" value="Ribosome binding protein Y (YfiA homologue)"/>
    <property type="match status" value="1"/>
</dbReference>
<dbReference type="AlphaFoldDB" id="A0A1G2SFR5"/>
<dbReference type="GO" id="GO:0043024">
    <property type="term" value="F:ribosomal small subunit binding"/>
    <property type="evidence" value="ECO:0007669"/>
    <property type="project" value="TreeGrafter"/>
</dbReference>
<sequence>MQIKIKTINIEMTDAISSYVEEKLQSLEKFAVPHDEENPLLYVEIGKTTNHHQSGDIFRAEVSMNVRGKQFRAVSEKDDLYTAIDDMRAELARVLTSHKDKERTLVRRGAGVIKDLLRFGRSK</sequence>
<dbReference type="Gene3D" id="3.30.160.100">
    <property type="entry name" value="Ribosome hibernation promotion factor-like"/>
    <property type="match status" value="1"/>
</dbReference>
<dbReference type="CDD" id="cd00552">
    <property type="entry name" value="RaiA"/>
    <property type="match status" value="1"/>
</dbReference>
<dbReference type="Pfam" id="PF02482">
    <property type="entry name" value="Ribosomal_S30AE"/>
    <property type="match status" value="1"/>
</dbReference>
<dbReference type="GO" id="GO:0045900">
    <property type="term" value="P:negative regulation of translational elongation"/>
    <property type="evidence" value="ECO:0007669"/>
    <property type="project" value="TreeGrafter"/>
</dbReference>
<organism evidence="2 3">
    <name type="scientific">Candidatus Yonathbacteria bacterium RIFCSPLOWO2_01_FULL_47_33b</name>
    <dbReference type="NCBI Taxonomy" id="1802727"/>
    <lineage>
        <taxon>Bacteria</taxon>
        <taxon>Candidatus Yonathiibacteriota</taxon>
    </lineage>
</organism>
<evidence type="ECO:0000256" key="1">
    <source>
        <dbReference type="ARBA" id="ARBA00022845"/>
    </source>
</evidence>
<reference evidence="2 3" key="1">
    <citation type="journal article" date="2016" name="Nat. Commun.">
        <title>Thousands of microbial genomes shed light on interconnected biogeochemical processes in an aquifer system.</title>
        <authorList>
            <person name="Anantharaman K."/>
            <person name="Brown C.T."/>
            <person name="Hug L.A."/>
            <person name="Sharon I."/>
            <person name="Castelle C.J."/>
            <person name="Probst A.J."/>
            <person name="Thomas B.C."/>
            <person name="Singh A."/>
            <person name="Wilkins M.J."/>
            <person name="Karaoz U."/>
            <person name="Brodie E.L."/>
            <person name="Williams K.H."/>
            <person name="Hubbard S.S."/>
            <person name="Banfield J.F."/>
        </authorList>
    </citation>
    <scope>NUCLEOTIDE SEQUENCE [LARGE SCALE GENOMIC DNA]</scope>
</reference>
<comment type="caution">
    <text evidence="2">The sequence shown here is derived from an EMBL/GenBank/DDBJ whole genome shotgun (WGS) entry which is preliminary data.</text>
</comment>
<protein>
    <submittedName>
        <fullName evidence="2">Ribosomal subunit interface protein</fullName>
    </submittedName>
</protein>
<dbReference type="Proteomes" id="UP000177987">
    <property type="component" value="Unassembled WGS sequence"/>
</dbReference>
<dbReference type="NCBIfam" id="TIGR00741">
    <property type="entry name" value="yfiA"/>
    <property type="match status" value="1"/>
</dbReference>
<dbReference type="PANTHER" id="PTHR33231">
    <property type="entry name" value="30S RIBOSOMAL PROTEIN"/>
    <property type="match status" value="1"/>
</dbReference>
<dbReference type="PANTHER" id="PTHR33231:SF1">
    <property type="entry name" value="30S RIBOSOMAL PROTEIN"/>
    <property type="match status" value="1"/>
</dbReference>
<dbReference type="GO" id="GO:0022627">
    <property type="term" value="C:cytosolic small ribosomal subunit"/>
    <property type="evidence" value="ECO:0007669"/>
    <property type="project" value="TreeGrafter"/>
</dbReference>
<dbReference type="InterPro" id="IPR003489">
    <property type="entry name" value="RHF/RaiA"/>
</dbReference>
<dbReference type="InterPro" id="IPR036567">
    <property type="entry name" value="RHF-like"/>
</dbReference>
<dbReference type="STRING" id="1802727.A2937_00810"/>
<dbReference type="EMBL" id="MHUW01000012">
    <property type="protein sequence ID" value="OHA83856.1"/>
    <property type="molecule type" value="Genomic_DNA"/>
</dbReference>
<accession>A0A1G2SFR5</accession>
<keyword evidence="1" id="KW-0810">Translation regulation</keyword>
<gene>
    <name evidence="2" type="ORF">A2937_00810</name>
</gene>
<dbReference type="InterPro" id="IPR050574">
    <property type="entry name" value="HPF/YfiA_ribosome-assoc"/>
</dbReference>